<protein>
    <submittedName>
        <fullName evidence="2">Uncharacterized protein</fullName>
    </submittedName>
</protein>
<sequence>MLLRILPVLWLFLLAPFGASAAEPADVSAALRLSDVISVMHDEGIGYGDELRGELFPEAAGARWSELVGGIYDETRMQLRFSQAFERRLGDDPDALQVLVDFFASDRGQRIVGLEIDARRALLDDSVEEAAKGKLEAMRADRDPRLDLLEKFAATNDLIEENVAGSLNANLAFYQSMADAGAFGADGMSQDNILSDVWSQEPEVRTETEAWLYPYLAMAYGPLSDDDLQAYIAFSETPEAQVLNEALFGAFDEVFVQISGDLGRAAAGVLAGQDI</sequence>
<reference evidence="2 3" key="1">
    <citation type="submission" date="2017-08" db="EMBL/GenBank/DDBJ databases">
        <title>Infants hospitalized years apart are colonized by the same room-sourced microbial strains.</title>
        <authorList>
            <person name="Brooks B."/>
            <person name="Olm M.R."/>
            <person name="Firek B.A."/>
            <person name="Baker R."/>
            <person name="Thomas B.C."/>
            <person name="Morowitz M.J."/>
            <person name="Banfield J.F."/>
        </authorList>
    </citation>
    <scope>NUCLEOTIDE SEQUENCE [LARGE SCALE GENOMIC DNA]</scope>
    <source>
        <strain evidence="2">S2_003_000_R2_11</strain>
    </source>
</reference>
<accession>A0A2W5S1X0</accession>
<dbReference type="AlphaFoldDB" id="A0A2W5S1X0"/>
<evidence type="ECO:0000256" key="1">
    <source>
        <dbReference type="SAM" id="SignalP"/>
    </source>
</evidence>
<feature type="signal peptide" evidence="1">
    <location>
        <begin position="1"/>
        <end position="21"/>
    </location>
</feature>
<dbReference type="EMBL" id="QFQS01000006">
    <property type="protein sequence ID" value="PZQ95609.1"/>
    <property type="molecule type" value="Genomic_DNA"/>
</dbReference>
<gene>
    <name evidence="2" type="ORF">DI533_18335</name>
</gene>
<name>A0A2W5S1X0_CERSP</name>
<organism evidence="2 3">
    <name type="scientific">Cereibacter sphaeroides</name>
    <name type="common">Rhodobacter sphaeroides</name>
    <dbReference type="NCBI Taxonomy" id="1063"/>
    <lineage>
        <taxon>Bacteria</taxon>
        <taxon>Pseudomonadati</taxon>
        <taxon>Pseudomonadota</taxon>
        <taxon>Alphaproteobacteria</taxon>
        <taxon>Rhodobacterales</taxon>
        <taxon>Paracoccaceae</taxon>
        <taxon>Cereibacter</taxon>
    </lineage>
</organism>
<proteinExistence type="predicted"/>
<dbReference type="Proteomes" id="UP000248975">
    <property type="component" value="Unassembled WGS sequence"/>
</dbReference>
<feature type="chain" id="PRO_5016079145" evidence="1">
    <location>
        <begin position="22"/>
        <end position="275"/>
    </location>
</feature>
<evidence type="ECO:0000313" key="2">
    <source>
        <dbReference type="EMBL" id="PZQ95609.1"/>
    </source>
</evidence>
<keyword evidence="1" id="KW-0732">Signal</keyword>
<evidence type="ECO:0000313" key="3">
    <source>
        <dbReference type="Proteomes" id="UP000248975"/>
    </source>
</evidence>
<comment type="caution">
    <text evidence="2">The sequence shown here is derived from an EMBL/GenBank/DDBJ whole genome shotgun (WGS) entry which is preliminary data.</text>
</comment>